<keyword evidence="4" id="KW-1185">Reference proteome</keyword>
<dbReference type="InterPro" id="IPR006621">
    <property type="entry name" value="Nose-resist-to-fluoxetine_N"/>
</dbReference>
<feature type="transmembrane region" description="Helical" evidence="1">
    <location>
        <begin position="395"/>
        <end position="416"/>
    </location>
</feature>
<dbReference type="PANTHER" id="PTHR11161">
    <property type="entry name" value="O-ACYLTRANSFERASE"/>
    <property type="match status" value="1"/>
</dbReference>
<feature type="transmembrane region" description="Helical" evidence="1">
    <location>
        <begin position="572"/>
        <end position="594"/>
    </location>
</feature>
<reference evidence="3 4" key="1">
    <citation type="submission" date="2020-11" db="EMBL/GenBank/DDBJ databases">
        <authorList>
            <person name="Wallbank WR R."/>
            <person name="Pardo Diaz C."/>
            <person name="Kozak K."/>
            <person name="Martin S."/>
            <person name="Jiggins C."/>
            <person name="Moest M."/>
            <person name="Warren A I."/>
            <person name="Generalovic N T."/>
            <person name="Byers J.R.P. K."/>
            <person name="Montejo-Kovacevich G."/>
            <person name="Yen C E."/>
        </authorList>
    </citation>
    <scope>NUCLEOTIDE SEQUENCE [LARGE SCALE GENOMIC DNA]</scope>
</reference>
<evidence type="ECO:0000313" key="3">
    <source>
        <dbReference type="EMBL" id="CAD7078529.1"/>
    </source>
</evidence>
<keyword evidence="1" id="KW-0812">Transmembrane</keyword>
<dbReference type="Pfam" id="PF01757">
    <property type="entry name" value="Acyl_transf_3"/>
    <property type="match status" value="1"/>
</dbReference>
<dbReference type="InParanoid" id="A0A7R8UDG5"/>
<sequence length="607" mass="69137">MDITSKCEEHMLMIRNGLRDREIWALKMLDASSHIGSDFIWGNNILIGSPRSCNLISHPANVKFATDHVPVGIINLTQVTAPIRVGYRSIHARHWSEMQVDLSTLEKNVLNFGFCLPLSCSNVDSFRLLEAILQNKTFVDRSLIGMNTEVIHTKILQLRENFLKNPFVTAFFIILYLVLFFIVLDLAYTITGKLGSWILPPDLTLEKKKPKLFERILSCFSIIENTKIIISQEIGKESIEVLHGIRVIGMLLFIIGHIMLFAMSSVTNMQHILVYADNFWLQATLHHSFNFGYIFRSERNGIVLHILSEFERKANKKQDFVLSAYGGEPIFEINTPIHDDETKCGRTWWRNVIYINNLFPIKDSCMIWSWFLGADFQCFVLSAALLLIFDKNRKLGLTLFTVIFLASSSICGYYGYSLGFGFTQDSLHKTADFLYTPFWGRIGAYFTGVYAGWYLSVKNRTLNLGKKWITLGWILGPLIIVVLLFGHSNKEISPLVAMTYAALARTAWGVGTVWIIIACSTGYGGIVNRFLSAKVFLPFSRMTYSAYLVNPIWILFVTMLNEAPYTIDFPMLPVMSMGFATTIYALAFLFMLLFENPFIRLVKVLTS</sequence>
<evidence type="ECO:0000256" key="1">
    <source>
        <dbReference type="SAM" id="Phobius"/>
    </source>
</evidence>
<dbReference type="OrthoDB" id="207378at2759"/>
<feature type="transmembrane region" description="Helical" evidence="1">
    <location>
        <begin position="167"/>
        <end position="188"/>
    </location>
</feature>
<name>A0A7R8UDG5_HERIL</name>
<dbReference type="PANTHER" id="PTHR11161:SF0">
    <property type="entry name" value="O-ACYLTRANSFERASE LIKE PROTEIN"/>
    <property type="match status" value="1"/>
</dbReference>
<evidence type="ECO:0000259" key="2">
    <source>
        <dbReference type="SMART" id="SM00703"/>
    </source>
</evidence>
<dbReference type="InterPro" id="IPR052728">
    <property type="entry name" value="O2_lipid_transport_reg"/>
</dbReference>
<dbReference type="EMBL" id="LR899009">
    <property type="protein sequence ID" value="CAD7078529.1"/>
    <property type="molecule type" value="Genomic_DNA"/>
</dbReference>
<proteinExistence type="predicted"/>
<protein>
    <recommendedName>
        <fullName evidence="2">Nose resistant-to-fluoxetine protein N-terminal domain-containing protein</fullName>
    </recommendedName>
</protein>
<dbReference type="SMART" id="SM00703">
    <property type="entry name" value="NRF"/>
    <property type="match status" value="1"/>
</dbReference>
<keyword evidence="1" id="KW-0472">Membrane</keyword>
<dbReference type="GO" id="GO:0016747">
    <property type="term" value="F:acyltransferase activity, transferring groups other than amino-acyl groups"/>
    <property type="evidence" value="ECO:0007669"/>
    <property type="project" value="InterPro"/>
</dbReference>
<feature type="transmembrane region" description="Helical" evidence="1">
    <location>
        <begin position="244"/>
        <end position="263"/>
    </location>
</feature>
<dbReference type="Proteomes" id="UP000594454">
    <property type="component" value="Chromosome 1"/>
</dbReference>
<evidence type="ECO:0000313" key="4">
    <source>
        <dbReference type="Proteomes" id="UP000594454"/>
    </source>
</evidence>
<organism evidence="3 4">
    <name type="scientific">Hermetia illucens</name>
    <name type="common">Black soldier fly</name>
    <dbReference type="NCBI Taxonomy" id="343691"/>
    <lineage>
        <taxon>Eukaryota</taxon>
        <taxon>Metazoa</taxon>
        <taxon>Ecdysozoa</taxon>
        <taxon>Arthropoda</taxon>
        <taxon>Hexapoda</taxon>
        <taxon>Insecta</taxon>
        <taxon>Pterygota</taxon>
        <taxon>Neoptera</taxon>
        <taxon>Endopterygota</taxon>
        <taxon>Diptera</taxon>
        <taxon>Brachycera</taxon>
        <taxon>Stratiomyomorpha</taxon>
        <taxon>Stratiomyidae</taxon>
        <taxon>Hermetiinae</taxon>
        <taxon>Hermetia</taxon>
    </lineage>
</organism>
<feature type="transmembrane region" description="Helical" evidence="1">
    <location>
        <begin position="543"/>
        <end position="560"/>
    </location>
</feature>
<accession>A0A7R8UDG5</accession>
<dbReference type="Pfam" id="PF20146">
    <property type="entry name" value="NRF"/>
    <property type="match status" value="1"/>
</dbReference>
<feature type="transmembrane region" description="Helical" evidence="1">
    <location>
        <begin position="436"/>
        <end position="456"/>
    </location>
</feature>
<feature type="transmembrane region" description="Helical" evidence="1">
    <location>
        <begin position="367"/>
        <end position="388"/>
    </location>
</feature>
<keyword evidence="1" id="KW-1133">Transmembrane helix</keyword>
<gene>
    <name evidence="3" type="ORF">HERILL_LOCUS1790</name>
</gene>
<dbReference type="InterPro" id="IPR002656">
    <property type="entry name" value="Acyl_transf_3_dom"/>
</dbReference>
<feature type="domain" description="Nose resistant-to-fluoxetine protein N-terminal" evidence="2">
    <location>
        <begin position="4"/>
        <end position="149"/>
    </location>
</feature>
<feature type="transmembrane region" description="Helical" evidence="1">
    <location>
        <begin position="507"/>
        <end position="531"/>
    </location>
</feature>
<dbReference type="AlphaFoldDB" id="A0A7R8UDG5"/>
<feature type="transmembrane region" description="Helical" evidence="1">
    <location>
        <begin position="468"/>
        <end position="487"/>
    </location>
</feature>